<gene>
    <name evidence="6" type="ORF">ACKI18_41825</name>
</gene>
<dbReference type="SUPFAM" id="SSF46785">
    <property type="entry name" value="Winged helix' DNA-binding domain"/>
    <property type="match status" value="1"/>
</dbReference>
<evidence type="ECO:0000256" key="2">
    <source>
        <dbReference type="ARBA" id="ARBA00023125"/>
    </source>
</evidence>
<dbReference type="SUPFAM" id="SSF64288">
    <property type="entry name" value="Chorismate lyase-like"/>
    <property type="match status" value="1"/>
</dbReference>
<feature type="domain" description="HTH gntR-type" evidence="5">
    <location>
        <begin position="11"/>
        <end position="79"/>
    </location>
</feature>
<dbReference type="Gene3D" id="3.40.1410.10">
    <property type="entry name" value="Chorismate lyase-like"/>
    <property type="match status" value="1"/>
</dbReference>
<comment type="caution">
    <text evidence="6">The sequence shown here is derived from an EMBL/GenBank/DDBJ whole genome shotgun (WGS) entry which is preliminary data.</text>
</comment>
<dbReference type="InterPro" id="IPR028978">
    <property type="entry name" value="Chorismate_lyase_/UTRA_dom_sf"/>
</dbReference>
<sequence>MTAQDRIQRRPTKTALIAERLAEDIRKGRYKVGDKLPSEAQMEAMFGVSKPTIRTALAELRRMELIEPQQGRGSIVISTGGTVPESGITRSVGRTTRGGWVLPEPAEVEAPAISRTTLDGPPAAYLGQQDQDAISVDRTLYDPDTGARTAHRTLIPMATAAKVPTLAETPDMPTSDLYDQLTRAGFDLEFTEHVTARSSFPDERSALGMTDLGPLLISYRITADPDHGALLCEELKAPASTCQLSFPITPAKAPAKRPSRRRSASE</sequence>
<organism evidence="6 7">
    <name type="scientific">Streptomyces niveiscabiei</name>
    <dbReference type="NCBI Taxonomy" id="164115"/>
    <lineage>
        <taxon>Bacteria</taxon>
        <taxon>Bacillati</taxon>
        <taxon>Actinomycetota</taxon>
        <taxon>Actinomycetes</taxon>
        <taxon>Kitasatosporales</taxon>
        <taxon>Streptomycetaceae</taxon>
        <taxon>Streptomyces</taxon>
    </lineage>
</organism>
<evidence type="ECO:0000256" key="3">
    <source>
        <dbReference type="ARBA" id="ARBA00023163"/>
    </source>
</evidence>
<evidence type="ECO:0000259" key="5">
    <source>
        <dbReference type="PROSITE" id="PS50949"/>
    </source>
</evidence>
<evidence type="ECO:0000256" key="1">
    <source>
        <dbReference type="ARBA" id="ARBA00023015"/>
    </source>
</evidence>
<dbReference type="PANTHER" id="PTHR44846:SF17">
    <property type="entry name" value="GNTR-FAMILY TRANSCRIPTIONAL REGULATOR"/>
    <property type="match status" value="1"/>
</dbReference>
<accession>A0ABW9I8A3</accession>
<dbReference type="PRINTS" id="PR00035">
    <property type="entry name" value="HTHGNTR"/>
</dbReference>
<dbReference type="EMBL" id="JBJVNI010000032">
    <property type="protein sequence ID" value="MFM9615212.1"/>
    <property type="molecule type" value="Genomic_DNA"/>
</dbReference>
<dbReference type="CDD" id="cd07377">
    <property type="entry name" value="WHTH_GntR"/>
    <property type="match status" value="1"/>
</dbReference>
<proteinExistence type="predicted"/>
<dbReference type="InterPro" id="IPR050679">
    <property type="entry name" value="Bact_HTH_transcr_reg"/>
</dbReference>
<reference evidence="6 7" key="1">
    <citation type="submission" date="2024-12" db="EMBL/GenBank/DDBJ databases">
        <title>Forecasting of Potato common scab and diversities of Pathogenic streptomyces spp. in china.</title>
        <authorList>
            <person name="Handique U."/>
            <person name="Wu J."/>
        </authorList>
    </citation>
    <scope>NUCLEOTIDE SEQUENCE [LARGE SCALE GENOMIC DNA]</scope>
    <source>
        <strain evidence="6 7">ZRIMU1530</strain>
    </source>
</reference>
<evidence type="ECO:0000256" key="4">
    <source>
        <dbReference type="SAM" id="MobiDB-lite"/>
    </source>
</evidence>
<keyword evidence="2" id="KW-0238">DNA-binding</keyword>
<dbReference type="Gene3D" id="1.10.10.10">
    <property type="entry name" value="Winged helix-like DNA-binding domain superfamily/Winged helix DNA-binding domain"/>
    <property type="match status" value="1"/>
</dbReference>
<keyword evidence="1" id="KW-0805">Transcription regulation</keyword>
<dbReference type="InterPro" id="IPR036390">
    <property type="entry name" value="WH_DNA-bd_sf"/>
</dbReference>
<evidence type="ECO:0000313" key="7">
    <source>
        <dbReference type="Proteomes" id="UP001631957"/>
    </source>
</evidence>
<dbReference type="InterPro" id="IPR036388">
    <property type="entry name" value="WH-like_DNA-bd_sf"/>
</dbReference>
<dbReference type="Proteomes" id="UP001631957">
    <property type="component" value="Unassembled WGS sequence"/>
</dbReference>
<dbReference type="PROSITE" id="PS50949">
    <property type="entry name" value="HTH_GNTR"/>
    <property type="match status" value="1"/>
</dbReference>
<keyword evidence="3" id="KW-0804">Transcription</keyword>
<keyword evidence="7" id="KW-1185">Reference proteome</keyword>
<name>A0ABW9I8A3_9ACTN</name>
<feature type="region of interest" description="Disordered" evidence="4">
    <location>
        <begin position="76"/>
        <end position="99"/>
    </location>
</feature>
<dbReference type="Pfam" id="PF00392">
    <property type="entry name" value="GntR"/>
    <property type="match status" value="1"/>
</dbReference>
<dbReference type="InterPro" id="IPR000524">
    <property type="entry name" value="Tscrpt_reg_HTH_GntR"/>
</dbReference>
<dbReference type="RefSeq" id="WP_409123479.1">
    <property type="nucleotide sequence ID" value="NZ_JBJVNI010000032.1"/>
</dbReference>
<protein>
    <submittedName>
        <fullName evidence="6">GntR family transcriptional regulator</fullName>
    </submittedName>
</protein>
<dbReference type="PANTHER" id="PTHR44846">
    <property type="entry name" value="MANNOSYL-D-GLYCERATE TRANSPORT/METABOLISM SYSTEM REPRESSOR MNGR-RELATED"/>
    <property type="match status" value="1"/>
</dbReference>
<dbReference type="SMART" id="SM00345">
    <property type="entry name" value="HTH_GNTR"/>
    <property type="match status" value="1"/>
</dbReference>
<evidence type="ECO:0000313" key="6">
    <source>
        <dbReference type="EMBL" id="MFM9615212.1"/>
    </source>
</evidence>